<comment type="caution">
    <text evidence="3">The sequence shown here is derived from an EMBL/GenBank/DDBJ whole genome shotgun (WGS) entry which is preliminary data.</text>
</comment>
<name>A0AAV7JET4_9METZ</name>
<dbReference type="PROSITE" id="PS51125">
    <property type="entry name" value="NHL"/>
    <property type="match status" value="1"/>
</dbReference>
<dbReference type="AlphaFoldDB" id="A0AAV7JET4"/>
<feature type="repeat" description="NHL" evidence="2">
    <location>
        <begin position="149"/>
        <end position="184"/>
    </location>
</feature>
<dbReference type="InterPro" id="IPR001258">
    <property type="entry name" value="NHL_repeat"/>
</dbReference>
<dbReference type="GO" id="GO:0043161">
    <property type="term" value="P:proteasome-mediated ubiquitin-dependent protein catabolic process"/>
    <property type="evidence" value="ECO:0007669"/>
    <property type="project" value="TreeGrafter"/>
</dbReference>
<dbReference type="GO" id="GO:0008270">
    <property type="term" value="F:zinc ion binding"/>
    <property type="evidence" value="ECO:0007669"/>
    <property type="project" value="UniProtKB-KW"/>
</dbReference>
<evidence type="ECO:0000256" key="2">
    <source>
        <dbReference type="PROSITE-ProRule" id="PRU00504"/>
    </source>
</evidence>
<dbReference type="Proteomes" id="UP001165289">
    <property type="component" value="Unassembled WGS sequence"/>
</dbReference>
<dbReference type="InterPro" id="IPR050952">
    <property type="entry name" value="TRIM-NHL_E3_ligases"/>
</dbReference>
<organism evidence="3 4">
    <name type="scientific">Oopsacas minuta</name>
    <dbReference type="NCBI Taxonomy" id="111878"/>
    <lineage>
        <taxon>Eukaryota</taxon>
        <taxon>Metazoa</taxon>
        <taxon>Porifera</taxon>
        <taxon>Hexactinellida</taxon>
        <taxon>Hexasterophora</taxon>
        <taxon>Lyssacinosida</taxon>
        <taxon>Leucopsacidae</taxon>
        <taxon>Oopsacas</taxon>
    </lineage>
</organism>
<sequence>MATKYAQEIPMNSFELTEQLIHSTFEKIIRIATERRDQLLVQLFEMKQDYLRKENTRKKQVTDLEKLIQQVMETSIQQNPILKVQERQLNNLEKEKMKYSEQTPIPFPSFCLEGLDSLLEQLEKLGSIQDIAVPYRNKTEPTRRIEKSGPKKGELFYPHGLALDGNKIYIADGRNSRIQIFSTDGKFIQEFGKGS</sequence>
<dbReference type="Gene3D" id="2.120.10.30">
    <property type="entry name" value="TolB, C-terminal domain"/>
    <property type="match status" value="1"/>
</dbReference>
<evidence type="ECO:0000313" key="4">
    <source>
        <dbReference type="Proteomes" id="UP001165289"/>
    </source>
</evidence>
<protein>
    <submittedName>
        <fullName evidence="3">Uncharacterized protein</fullName>
    </submittedName>
</protein>
<accession>A0AAV7JET4</accession>
<dbReference type="InterPro" id="IPR011042">
    <property type="entry name" value="6-blade_b-propeller_TolB-like"/>
</dbReference>
<proteinExistence type="predicted"/>
<keyword evidence="1" id="KW-0677">Repeat</keyword>
<gene>
    <name evidence="3" type="ORF">LOD99_12294</name>
</gene>
<dbReference type="EMBL" id="JAKMXF010000343">
    <property type="protein sequence ID" value="KAI6647297.1"/>
    <property type="molecule type" value="Genomic_DNA"/>
</dbReference>
<evidence type="ECO:0000313" key="3">
    <source>
        <dbReference type="EMBL" id="KAI6647297.1"/>
    </source>
</evidence>
<keyword evidence="4" id="KW-1185">Reference proteome</keyword>
<dbReference type="PANTHER" id="PTHR24104">
    <property type="entry name" value="E3 UBIQUITIN-PROTEIN LIGASE NHLRC1-RELATED"/>
    <property type="match status" value="1"/>
</dbReference>
<dbReference type="Pfam" id="PF01436">
    <property type="entry name" value="NHL"/>
    <property type="match status" value="1"/>
</dbReference>
<reference evidence="3 4" key="1">
    <citation type="journal article" date="2023" name="BMC Biol.">
        <title>The compact genome of the sponge Oopsacas minuta (Hexactinellida) is lacking key metazoan core genes.</title>
        <authorList>
            <person name="Santini S."/>
            <person name="Schenkelaars Q."/>
            <person name="Jourda C."/>
            <person name="Duchesne M."/>
            <person name="Belahbib H."/>
            <person name="Rocher C."/>
            <person name="Selva M."/>
            <person name="Riesgo A."/>
            <person name="Vervoort M."/>
            <person name="Leys S.P."/>
            <person name="Kodjabachian L."/>
            <person name="Le Bivic A."/>
            <person name="Borchiellini C."/>
            <person name="Claverie J.M."/>
            <person name="Renard E."/>
        </authorList>
    </citation>
    <scope>NUCLEOTIDE SEQUENCE [LARGE SCALE GENOMIC DNA]</scope>
    <source>
        <strain evidence="3">SPO-2</strain>
    </source>
</reference>
<dbReference type="SUPFAM" id="SSF63825">
    <property type="entry name" value="YWTD domain"/>
    <property type="match status" value="1"/>
</dbReference>
<dbReference type="GO" id="GO:0061630">
    <property type="term" value="F:ubiquitin protein ligase activity"/>
    <property type="evidence" value="ECO:0007669"/>
    <property type="project" value="TreeGrafter"/>
</dbReference>
<evidence type="ECO:0000256" key="1">
    <source>
        <dbReference type="ARBA" id="ARBA00022737"/>
    </source>
</evidence>
<dbReference type="GO" id="GO:0000209">
    <property type="term" value="P:protein polyubiquitination"/>
    <property type="evidence" value="ECO:0007669"/>
    <property type="project" value="TreeGrafter"/>
</dbReference>
<dbReference type="PANTHER" id="PTHR24104:SF25">
    <property type="entry name" value="PROTEIN LIN-41"/>
    <property type="match status" value="1"/>
</dbReference>